<gene>
    <name evidence="2" type="ORF">ACFFH7_37155</name>
</gene>
<protein>
    <submittedName>
        <fullName evidence="2">Aldo/keto reductase</fullName>
    </submittedName>
</protein>
<dbReference type="CDD" id="cd19086">
    <property type="entry name" value="AKR_AKR11C1"/>
    <property type="match status" value="1"/>
</dbReference>
<accession>A0ABV6N3L7</accession>
<dbReference type="InterPro" id="IPR053135">
    <property type="entry name" value="AKR2_Oxidoreductase"/>
</dbReference>
<organism evidence="2 3">
    <name type="scientific">Kutzneria chonburiensis</name>
    <dbReference type="NCBI Taxonomy" id="1483604"/>
    <lineage>
        <taxon>Bacteria</taxon>
        <taxon>Bacillati</taxon>
        <taxon>Actinomycetota</taxon>
        <taxon>Actinomycetes</taxon>
        <taxon>Pseudonocardiales</taxon>
        <taxon>Pseudonocardiaceae</taxon>
        <taxon>Kutzneria</taxon>
    </lineage>
</organism>
<comment type="caution">
    <text evidence="2">The sequence shown here is derived from an EMBL/GenBank/DDBJ whole genome shotgun (WGS) entry which is preliminary data.</text>
</comment>
<dbReference type="SUPFAM" id="SSF51430">
    <property type="entry name" value="NAD(P)-linked oxidoreductase"/>
    <property type="match status" value="1"/>
</dbReference>
<dbReference type="PANTHER" id="PTHR43312">
    <property type="entry name" value="D-THREO-ALDOSE 1-DEHYDROGENASE"/>
    <property type="match status" value="1"/>
</dbReference>
<name>A0ABV6N3L7_9PSEU</name>
<evidence type="ECO:0000313" key="2">
    <source>
        <dbReference type="EMBL" id="MFC0547188.1"/>
    </source>
</evidence>
<reference evidence="2 3" key="1">
    <citation type="submission" date="2024-09" db="EMBL/GenBank/DDBJ databases">
        <authorList>
            <person name="Sun Q."/>
            <person name="Mori K."/>
        </authorList>
    </citation>
    <scope>NUCLEOTIDE SEQUENCE [LARGE SCALE GENOMIC DNA]</scope>
    <source>
        <strain evidence="2 3">TBRC 1432</strain>
    </source>
</reference>
<dbReference type="EMBL" id="JBHLUD010000013">
    <property type="protein sequence ID" value="MFC0547188.1"/>
    <property type="molecule type" value="Genomic_DNA"/>
</dbReference>
<dbReference type="InterPro" id="IPR036812">
    <property type="entry name" value="NAD(P)_OxRdtase_dom_sf"/>
</dbReference>
<dbReference type="RefSeq" id="WP_273937429.1">
    <property type="nucleotide sequence ID" value="NZ_CP097263.1"/>
</dbReference>
<dbReference type="Gene3D" id="3.20.20.100">
    <property type="entry name" value="NADP-dependent oxidoreductase domain"/>
    <property type="match status" value="1"/>
</dbReference>
<dbReference type="InterPro" id="IPR023210">
    <property type="entry name" value="NADP_OxRdtase_dom"/>
</dbReference>
<evidence type="ECO:0000313" key="3">
    <source>
        <dbReference type="Proteomes" id="UP001589810"/>
    </source>
</evidence>
<dbReference type="Proteomes" id="UP001589810">
    <property type="component" value="Unassembled WGS sequence"/>
</dbReference>
<sequence>MENRAIGSSGVEVAAMGFGTWALGGPFWAGDQALGWGPTDDAESVRALRRAVELGVTLFDTSDAYGTGHAEELLGETFEQARDQVVYATKWGNVIDSEARQLTGADHTPAYMRGALTASLKRLRTDHVDIYQLHLSDLEVSLAEELRGTAEELVAEGLIRGYGWSTDDPERAAFFGAGEHCTVVQAEANVLNDRPEMYAVAEEHNLALLCRGPLAMGLLSQRDWSTITLADDDVRLKQPEWLSYFADGKPVPSFAAKRDAIVDVLTSGGRTLTQGALAWLWARSPRTIPIPGCRTVAQVEQNAGALAHGPLSESELAQVEQILGRA</sequence>
<dbReference type="PANTHER" id="PTHR43312:SF1">
    <property type="entry name" value="NADP-DEPENDENT OXIDOREDUCTASE DOMAIN-CONTAINING PROTEIN"/>
    <property type="match status" value="1"/>
</dbReference>
<dbReference type="Pfam" id="PF00248">
    <property type="entry name" value="Aldo_ket_red"/>
    <property type="match status" value="1"/>
</dbReference>
<evidence type="ECO:0000259" key="1">
    <source>
        <dbReference type="Pfam" id="PF00248"/>
    </source>
</evidence>
<feature type="domain" description="NADP-dependent oxidoreductase" evidence="1">
    <location>
        <begin position="16"/>
        <end position="322"/>
    </location>
</feature>
<proteinExistence type="predicted"/>
<keyword evidence="3" id="KW-1185">Reference proteome</keyword>